<gene>
    <name evidence="1" type="ORF">N802_11370</name>
</gene>
<reference evidence="1 2" key="1">
    <citation type="submission" date="2013-08" db="EMBL/GenBank/DDBJ databases">
        <title>The genome sequence of Knoellia sinensis.</title>
        <authorList>
            <person name="Zhu W."/>
            <person name="Wang G."/>
        </authorList>
    </citation>
    <scope>NUCLEOTIDE SEQUENCE [LARGE SCALE GENOMIC DNA]</scope>
    <source>
        <strain evidence="1 2">KCTC 19936</strain>
    </source>
</reference>
<accession>A0A0A0IX22</accession>
<protein>
    <recommendedName>
        <fullName evidence="3">DUF4230 domain-containing protein</fullName>
    </recommendedName>
</protein>
<organism evidence="1 2">
    <name type="scientific">Knoellia sinensis KCTC 19936</name>
    <dbReference type="NCBI Taxonomy" id="1385520"/>
    <lineage>
        <taxon>Bacteria</taxon>
        <taxon>Bacillati</taxon>
        <taxon>Actinomycetota</taxon>
        <taxon>Actinomycetes</taxon>
        <taxon>Micrococcales</taxon>
        <taxon>Intrasporangiaceae</taxon>
        <taxon>Knoellia</taxon>
    </lineage>
</organism>
<evidence type="ECO:0000313" key="1">
    <source>
        <dbReference type="EMBL" id="KGN29775.1"/>
    </source>
</evidence>
<dbReference type="Proteomes" id="UP000030002">
    <property type="component" value="Unassembled WGS sequence"/>
</dbReference>
<sequence length="210" mass="23228">MIRSFAKLAVGLLGLFFVALVALGGFAFAREQEWLSPLGLESSSRDSQVIQSIERTEEVSLLSLGVQGIKDYDQNRELFGKTIPGTGKTAFLQYNFHAKLGLDGSKVTVTQQGEHDFTISVPAFAFIGYEQPTFKVAAEDGGVLSWATPEIDKIAMVNEILNDDAQAEYIASNEQTLQDQTKVFYDTLIKSVDPEATTTFEFKSRAERRQ</sequence>
<dbReference type="AlphaFoldDB" id="A0A0A0IX22"/>
<evidence type="ECO:0008006" key="3">
    <source>
        <dbReference type="Google" id="ProtNLM"/>
    </source>
</evidence>
<proteinExistence type="predicted"/>
<dbReference type="eggNOG" id="ENOG50318ZT">
    <property type="taxonomic scope" value="Bacteria"/>
</dbReference>
<dbReference type="EMBL" id="AVPJ01000029">
    <property type="protein sequence ID" value="KGN29775.1"/>
    <property type="molecule type" value="Genomic_DNA"/>
</dbReference>
<name>A0A0A0IX22_9MICO</name>
<dbReference type="OrthoDB" id="4410230at2"/>
<evidence type="ECO:0000313" key="2">
    <source>
        <dbReference type="Proteomes" id="UP000030002"/>
    </source>
</evidence>
<keyword evidence="2" id="KW-1185">Reference proteome</keyword>
<comment type="caution">
    <text evidence="1">The sequence shown here is derived from an EMBL/GenBank/DDBJ whole genome shotgun (WGS) entry which is preliminary data.</text>
</comment>
<dbReference type="RefSeq" id="WP_035919386.1">
    <property type="nucleotide sequence ID" value="NZ_AVPJ01000029.1"/>
</dbReference>